<evidence type="ECO:0000256" key="9">
    <source>
        <dbReference type="SAM" id="Phobius"/>
    </source>
</evidence>
<dbReference type="Pfam" id="PF00999">
    <property type="entry name" value="Na_H_Exchanger"/>
    <property type="match status" value="1"/>
</dbReference>
<dbReference type="PANTHER" id="PTHR10110:SF125">
    <property type="entry name" value="SODIUM_HYDROGEN EXCHANGER"/>
    <property type="match status" value="1"/>
</dbReference>
<dbReference type="InterPro" id="IPR006153">
    <property type="entry name" value="Cation/H_exchanger_TM"/>
</dbReference>
<keyword evidence="12" id="KW-1185">Reference proteome</keyword>
<keyword evidence="5" id="KW-0915">Sodium</keyword>
<keyword evidence="7 9" id="KW-0472">Membrane</keyword>
<evidence type="ECO:0000256" key="8">
    <source>
        <dbReference type="ARBA" id="ARBA00023201"/>
    </source>
</evidence>
<dbReference type="GO" id="GO:0015385">
    <property type="term" value="F:sodium:proton antiporter activity"/>
    <property type="evidence" value="ECO:0007669"/>
    <property type="project" value="InterPro"/>
</dbReference>
<dbReference type="PRINTS" id="PR01084">
    <property type="entry name" value="NAHEXCHNGR"/>
</dbReference>
<evidence type="ECO:0000259" key="10">
    <source>
        <dbReference type="Pfam" id="PF00999"/>
    </source>
</evidence>
<dbReference type="GO" id="GO:0098719">
    <property type="term" value="P:sodium ion import across plasma membrane"/>
    <property type="evidence" value="ECO:0007669"/>
    <property type="project" value="TreeGrafter"/>
</dbReference>
<keyword evidence="6" id="KW-0406">Ion transport</keyword>
<keyword evidence="3 9" id="KW-0812">Transmembrane</keyword>
<evidence type="ECO:0000256" key="3">
    <source>
        <dbReference type="ARBA" id="ARBA00022692"/>
    </source>
</evidence>
<keyword evidence="4 9" id="KW-1133">Transmembrane helix</keyword>
<organism evidence="11 12">
    <name type="scientific">Caenorhabditis auriculariae</name>
    <dbReference type="NCBI Taxonomy" id="2777116"/>
    <lineage>
        <taxon>Eukaryota</taxon>
        <taxon>Metazoa</taxon>
        <taxon>Ecdysozoa</taxon>
        <taxon>Nematoda</taxon>
        <taxon>Chromadorea</taxon>
        <taxon>Rhabditida</taxon>
        <taxon>Rhabditina</taxon>
        <taxon>Rhabditomorpha</taxon>
        <taxon>Rhabditoidea</taxon>
        <taxon>Rhabditidae</taxon>
        <taxon>Peloderinae</taxon>
        <taxon>Caenorhabditis</taxon>
    </lineage>
</organism>
<evidence type="ECO:0000313" key="11">
    <source>
        <dbReference type="EMBL" id="CAD6187510.1"/>
    </source>
</evidence>
<feature type="transmembrane region" description="Helical" evidence="9">
    <location>
        <begin position="76"/>
        <end position="93"/>
    </location>
</feature>
<dbReference type="GO" id="GO:0051453">
    <property type="term" value="P:regulation of intracellular pH"/>
    <property type="evidence" value="ECO:0007669"/>
    <property type="project" value="TreeGrafter"/>
</dbReference>
<dbReference type="AlphaFoldDB" id="A0A8S1H2D3"/>
<accession>A0A8S1H2D3</accession>
<protein>
    <recommendedName>
        <fullName evidence="10">Cation/H+ exchanger transmembrane domain-containing protein</fullName>
    </recommendedName>
</protein>
<dbReference type="OrthoDB" id="196264at2759"/>
<evidence type="ECO:0000256" key="7">
    <source>
        <dbReference type="ARBA" id="ARBA00023136"/>
    </source>
</evidence>
<evidence type="ECO:0000256" key="2">
    <source>
        <dbReference type="ARBA" id="ARBA00022448"/>
    </source>
</evidence>
<keyword evidence="8" id="KW-0739">Sodium transport</keyword>
<feature type="transmembrane region" description="Helical" evidence="9">
    <location>
        <begin position="45"/>
        <end position="64"/>
    </location>
</feature>
<dbReference type="GO" id="GO:0005886">
    <property type="term" value="C:plasma membrane"/>
    <property type="evidence" value="ECO:0007669"/>
    <property type="project" value="TreeGrafter"/>
</dbReference>
<dbReference type="GO" id="GO:0015386">
    <property type="term" value="F:potassium:proton antiporter activity"/>
    <property type="evidence" value="ECO:0007669"/>
    <property type="project" value="TreeGrafter"/>
</dbReference>
<evidence type="ECO:0000256" key="6">
    <source>
        <dbReference type="ARBA" id="ARBA00023065"/>
    </source>
</evidence>
<comment type="caution">
    <text evidence="11">The sequence shown here is derived from an EMBL/GenBank/DDBJ whole genome shotgun (WGS) entry which is preliminary data.</text>
</comment>
<feature type="transmembrane region" description="Helical" evidence="9">
    <location>
        <begin position="99"/>
        <end position="121"/>
    </location>
</feature>
<evidence type="ECO:0000313" key="12">
    <source>
        <dbReference type="Proteomes" id="UP000835052"/>
    </source>
</evidence>
<name>A0A8S1H2D3_9PELO</name>
<sequence>MKTATKNIASIKWNNVEAPLLILSWLICIVIAKTAFHSSNTLKRLFPESAVLIVLGLTAGYFIYEVFHIDLYLHPDLFFFYLLPPIVLEAGYFMPSHEFLANVWTILLYAVLGTLMNIVMIGK</sequence>
<dbReference type="Proteomes" id="UP000835052">
    <property type="component" value="Unassembled WGS sequence"/>
</dbReference>
<dbReference type="PANTHER" id="PTHR10110">
    <property type="entry name" value="SODIUM/HYDROGEN EXCHANGER"/>
    <property type="match status" value="1"/>
</dbReference>
<keyword evidence="2" id="KW-0813">Transport</keyword>
<feature type="transmembrane region" description="Helical" evidence="9">
    <location>
        <begin position="20"/>
        <end position="39"/>
    </location>
</feature>
<proteinExistence type="predicted"/>
<reference evidence="11" key="1">
    <citation type="submission" date="2020-10" db="EMBL/GenBank/DDBJ databases">
        <authorList>
            <person name="Kikuchi T."/>
        </authorList>
    </citation>
    <scope>NUCLEOTIDE SEQUENCE</scope>
    <source>
        <strain evidence="11">NKZ352</strain>
    </source>
</reference>
<evidence type="ECO:0000256" key="1">
    <source>
        <dbReference type="ARBA" id="ARBA00004141"/>
    </source>
</evidence>
<comment type="subcellular location">
    <subcellularLocation>
        <location evidence="1">Membrane</location>
        <topology evidence="1">Multi-pass membrane protein</topology>
    </subcellularLocation>
</comment>
<dbReference type="InterPro" id="IPR004709">
    <property type="entry name" value="NaH_exchanger"/>
</dbReference>
<evidence type="ECO:0000256" key="5">
    <source>
        <dbReference type="ARBA" id="ARBA00023053"/>
    </source>
</evidence>
<gene>
    <name evidence="11" type="ORF">CAUJ_LOCUS3429</name>
</gene>
<dbReference type="EMBL" id="CAJGYM010000006">
    <property type="protein sequence ID" value="CAD6187510.1"/>
    <property type="molecule type" value="Genomic_DNA"/>
</dbReference>
<feature type="domain" description="Cation/H+ exchanger transmembrane" evidence="10">
    <location>
        <begin position="29"/>
        <end position="122"/>
    </location>
</feature>
<evidence type="ECO:0000256" key="4">
    <source>
        <dbReference type="ARBA" id="ARBA00022989"/>
    </source>
</evidence>
<dbReference type="InterPro" id="IPR018422">
    <property type="entry name" value="Cation/H_exchanger_CPA1"/>
</dbReference>